<comment type="caution">
    <text evidence="2">The sequence shown here is derived from an EMBL/GenBank/DDBJ whole genome shotgun (WGS) entry which is preliminary data.</text>
</comment>
<evidence type="ECO:0000256" key="1">
    <source>
        <dbReference type="SAM" id="MobiDB-lite"/>
    </source>
</evidence>
<sequence length="106" mass="11498">MPPYTNAYKRTTIEGVFREDTNNVGGFVVDHQKTSTTTHIRGQASSLNSQQNVSVPSPNTSVLKSESVWDSHAEPSYDPATDGPAGTISASSHADRFAVSGYRRNR</sequence>
<protein>
    <submittedName>
        <fullName evidence="2">Uncharacterized protein</fullName>
    </submittedName>
</protein>
<dbReference type="EMBL" id="JACHXU010000004">
    <property type="protein sequence ID" value="MBB3205695.1"/>
    <property type="molecule type" value="Genomic_DNA"/>
</dbReference>
<evidence type="ECO:0000313" key="2">
    <source>
        <dbReference type="EMBL" id="MBB3205695.1"/>
    </source>
</evidence>
<dbReference type="AlphaFoldDB" id="A0A7W5DW96"/>
<proteinExistence type="predicted"/>
<evidence type="ECO:0000313" key="3">
    <source>
        <dbReference type="Proteomes" id="UP000536179"/>
    </source>
</evidence>
<reference evidence="2 3" key="1">
    <citation type="submission" date="2020-08" db="EMBL/GenBank/DDBJ databases">
        <title>Genomic Encyclopedia of Type Strains, Phase III (KMG-III): the genomes of soil and plant-associated and newly described type strains.</title>
        <authorList>
            <person name="Whitman W."/>
        </authorList>
    </citation>
    <scope>NUCLEOTIDE SEQUENCE [LARGE SCALE GENOMIC DNA]</scope>
    <source>
        <strain evidence="2 3">CECT 8075</strain>
    </source>
</reference>
<keyword evidence="3" id="KW-1185">Reference proteome</keyword>
<feature type="compositionally biased region" description="Polar residues" evidence="1">
    <location>
        <begin position="34"/>
        <end position="64"/>
    </location>
</feature>
<accession>A0A7W5DW96</accession>
<feature type="region of interest" description="Disordered" evidence="1">
    <location>
        <begin position="34"/>
        <end position="106"/>
    </location>
</feature>
<name>A0A7W5DW96_9BACT</name>
<dbReference type="Proteomes" id="UP000536179">
    <property type="component" value="Unassembled WGS sequence"/>
</dbReference>
<gene>
    <name evidence="2" type="ORF">FHS27_001499</name>
</gene>
<organism evidence="2 3">
    <name type="scientific">Aporhodopirellula rubra</name>
    <dbReference type="NCBI Taxonomy" id="980271"/>
    <lineage>
        <taxon>Bacteria</taxon>
        <taxon>Pseudomonadati</taxon>
        <taxon>Planctomycetota</taxon>
        <taxon>Planctomycetia</taxon>
        <taxon>Pirellulales</taxon>
        <taxon>Pirellulaceae</taxon>
        <taxon>Aporhodopirellula</taxon>
    </lineage>
</organism>